<dbReference type="AlphaFoldDB" id="A0A2P6N172"/>
<keyword evidence="2" id="KW-1185">Reference proteome</keyword>
<dbReference type="EMBL" id="MDYQ01000257">
    <property type="protein sequence ID" value="PRP77718.1"/>
    <property type="molecule type" value="Genomic_DNA"/>
</dbReference>
<proteinExistence type="predicted"/>
<comment type="caution">
    <text evidence="1">The sequence shown here is derived from an EMBL/GenBank/DDBJ whole genome shotgun (WGS) entry which is preliminary data.</text>
</comment>
<reference evidence="1 2" key="1">
    <citation type="journal article" date="2018" name="Genome Biol. Evol.">
        <title>Multiple Roots of Fruiting Body Formation in Amoebozoa.</title>
        <authorList>
            <person name="Hillmann F."/>
            <person name="Forbes G."/>
            <person name="Novohradska S."/>
            <person name="Ferling I."/>
            <person name="Riege K."/>
            <person name="Groth M."/>
            <person name="Westermann M."/>
            <person name="Marz M."/>
            <person name="Spaller T."/>
            <person name="Winckler T."/>
            <person name="Schaap P."/>
            <person name="Glockner G."/>
        </authorList>
    </citation>
    <scope>NUCLEOTIDE SEQUENCE [LARGE SCALE GENOMIC DNA]</scope>
    <source>
        <strain evidence="1 2">Jena</strain>
    </source>
</reference>
<accession>A0A2P6N172</accession>
<protein>
    <submittedName>
        <fullName evidence="1">Uncharacterized protein</fullName>
    </submittedName>
</protein>
<name>A0A2P6N172_9EUKA</name>
<sequence>MYYSPHGKYPYQAWRARGNRVAPIDNPSSSTTNVQTTQCMYPWLGSTSDFFADYFCDNCREGFLTQRQLDDRLGSECPNLVYEYFGSE</sequence>
<dbReference type="Proteomes" id="UP000241769">
    <property type="component" value="Unassembled WGS sequence"/>
</dbReference>
<gene>
    <name evidence="1" type="ORF">PROFUN_00579</name>
</gene>
<evidence type="ECO:0000313" key="2">
    <source>
        <dbReference type="Proteomes" id="UP000241769"/>
    </source>
</evidence>
<evidence type="ECO:0000313" key="1">
    <source>
        <dbReference type="EMBL" id="PRP77718.1"/>
    </source>
</evidence>
<organism evidence="1 2">
    <name type="scientific">Planoprotostelium fungivorum</name>
    <dbReference type="NCBI Taxonomy" id="1890364"/>
    <lineage>
        <taxon>Eukaryota</taxon>
        <taxon>Amoebozoa</taxon>
        <taxon>Evosea</taxon>
        <taxon>Variosea</taxon>
        <taxon>Cavosteliida</taxon>
        <taxon>Cavosteliaceae</taxon>
        <taxon>Planoprotostelium</taxon>
    </lineage>
</organism>
<dbReference type="InParanoid" id="A0A2P6N172"/>